<dbReference type="EMBL" id="JAUOZS010000001">
    <property type="protein sequence ID" value="MDT8903843.1"/>
    <property type="molecule type" value="Genomic_DNA"/>
</dbReference>
<gene>
    <name evidence="3" type="ORF">Q4T40_21645</name>
</gene>
<evidence type="ECO:0000256" key="2">
    <source>
        <dbReference type="ARBA" id="ARBA00023002"/>
    </source>
</evidence>
<organism evidence="3 4">
    <name type="scientific">Anaeroselena agilis</name>
    <dbReference type="NCBI Taxonomy" id="3063788"/>
    <lineage>
        <taxon>Bacteria</taxon>
        <taxon>Bacillati</taxon>
        <taxon>Bacillota</taxon>
        <taxon>Negativicutes</taxon>
        <taxon>Acetonemataceae</taxon>
        <taxon>Anaeroselena</taxon>
    </lineage>
</organism>
<comment type="similarity">
    <text evidence="1">Belongs to the short-chain dehydrogenases/reductases (SDR) family.</text>
</comment>
<dbReference type="Proteomes" id="UP001254848">
    <property type="component" value="Unassembled WGS sequence"/>
</dbReference>
<accession>A0ABU3P5P9</accession>
<dbReference type="InterPro" id="IPR036291">
    <property type="entry name" value="NAD(P)-bd_dom_sf"/>
</dbReference>
<dbReference type="SUPFAM" id="SSF51735">
    <property type="entry name" value="NAD(P)-binding Rossmann-fold domains"/>
    <property type="match status" value="1"/>
</dbReference>
<reference evidence="3 4" key="1">
    <citation type="submission" date="2023-07" db="EMBL/GenBank/DDBJ databases">
        <title>The novel representative of Negativicutes class, Anaeroselena agilis gen. nov. sp. nov.</title>
        <authorList>
            <person name="Prokofeva M.I."/>
            <person name="Elcheninov A.G."/>
            <person name="Klyukina A."/>
            <person name="Kublanov I.V."/>
            <person name="Frolov E.N."/>
            <person name="Podosokorskaya O.A."/>
        </authorList>
    </citation>
    <scope>NUCLEOTIDE SEQUENCE [LARGE SCALE GENOMIC DNA]</scope>
    <source>
        <strain evidence="3 4">4137-cl</strain>
    </source>
</reference>
<dbReference type="PRINTS" id="PR00080">
    <property type="entry name" value="SDRFAMILY"/>
</dbReference>
<evidence type="ECO:0000313" key="4">
    <source>
        <dbReference type="Proteomes" id="UP001254848"/>
    </source>
</evidence>
<protein>
    <submittedName>
        <fullName evidence="3">SDR family oxidoreductase</fullName>
    </submittedName>
</protein>
<dbReference type="PRINTS" id="PR00081">
    <property type="entry name" value="GDHRDH"/>
</dbReference>
<proteinExistence type="inferred from homology"/>
<keyword evidence="4" id="KW-1185">Reference proteome</keyword>
<dbReference type="RefSeq" id="WP_413782285.1">
    <property type="nucleotide sequence ID" value="NZ_JAUOZS010000001.1"/>
</dbReference>
<keyword evidence="2" id="KW-0560">Oxidoreductase</keyword>
<name>A0ABU3P5P9_9FIRM</name>
<dbReference type="Pfam" id="PF13561">
    <property type="entry name" value="adh_short_C2"/>
    <property type="match status" value="1"/>
</dbReference>
<comment type="caution">
    <text evidence="3">The sequence shown here is derived from an EMBL/GenBank/DDBJ whole genome shotgun (WGS) entry which is preliminary data.</text>
</comment>
<evidence type="ECO:0000256" key="1">
    <source>
        <dbReference type="ARBA" id="ARBA00006484"/>
    </source>
</evidence>
<sequence>MNKLDFPMLFSLKDKNAIVTGGLGILGKRFCAGLAAYGANVAVVDLDEKLASAYARQLTEEYNVKTVGVGCDISSPASVAQMVQEVVSGLGAITILHNNAASKSDNLEAFFAPFEDYSLDEWRKIMAVNIDGMFLVAQAVGKHMVKSGRGGSIIQTASIYGVLAPDNRIYEGSLYLGKQINTPAVYSASKAAVIGLTRYLATYWADKGIRVNSITPGGVESGQNEEFKRRYSARIPLGRMAKADEMVGTLLYLASDASSYITGQNILVDGGLSAW</sequence>
<dbReference type="InterPro" id="IPR002347">
    <property type="entry name" value="SDR_fam"/>
</dbReference>
<dbReference type="PANTHER" id="PTHR42760:SF133">
    <property type="entry name" value="3-OXOACYL-[ACYL-CARRIER-PROTEIN] REDUCTASE"/>
    <property type="match status" value="1"/>
</dbReference>
<dbReference type="Gene3D" id="3.40.50.720">
    <property type="entry name" value="NAD(P)-binding Rossmann-like Domain"/>
    <property type="match status" value="1"/>
</dbReference>
<dbReference type="PANTHER" id="PTHR42760">
    <property type="entry name" value="SHORT-CHAIN DEHYDROGENASES/REDUCTASES FAMILY MEMBER"/>
    <property type="match status" value="1"/>
</dbReference>
<evidence type="ECO:0000313" key="3">
    <source>
        <dbReference type="EMBL" id="MDT8903843.1"/>
    </source>
</evidence>